<comment type="function">
    <text evidence="9">May play the central regulatory role in sporulation. It may be an element of the effector pathway responsible for the activation of sporulation genes in response to nutritional stress. Spo0A may act in concert with spo0H (a sigma factor) to control the expression of some genes that are critical to the sporulation process.</text>
</comment>
<dbReference type="Proteomes" id="UP001144256">
    <property type="component" value="Unassembled WGS sequence"/>
</dbReference>
<dbReference type="GO" id="GO:0006355">
    <property type="term" value="P:regulation of DNA-templated transcription"/>
    <property type="evidence" value="ECO:0007669"/>
    <property type="project" value="InterPro"/>
</dbReference>
<evidence type="ECO:0000256" key="11">
    <source>
        <dbReference type="ARBA" id="ARBA00039976"/>
    </source>
</evidence>
<evidence type="ECO:0000256" key="12">
    <source>
        <dbReference type="PROSITE-ProRule" id="PRU00169"/>
    </source>
</evidence>
<dbReference type="CDD" id="cd00383">
    <property type="entry name" value="trans_reg_C"/>
    <property type="match status" value="1"/>
</dbReference>
<dbReference type="Gene3D" id="6.10.250.690">
    <property type="match status" value="1"/>
</dbReference>
<evidence type="ECO:0000256" key="4">
    <source>
        <dbReference type="ARBA" id="ARBA00023015"/>
    </source>
</evidence>
<keyword evidence="3" id="KW-0963">Cytoplasm</keyword>
<evidence type="ECO:0000256" key="9">
    <source>
        <dbReference type="ARBA" id="ARBA00024867"/>
    </source>
</evidence>
<dbReference type="GO" id="GO:0000156">
    <property type="term" value="F:phosphorelay response regulator activity"/>
    <property type="evidence" value="ECO:0007669"/>
    <property type="project" value="TreeGrafter"/>
</dbReference>
<dbReference type="Gene3D" id="3.40.50.2300">
    <property type="match status" value="1"/>
</dbReference>
<evidence type="ECO:0000313" key="17">
    <source>
        <dbReference type="Proteomes" id="UP001144256"/>
    </source>
</evidence>
<dbReference type="InterPro" id="IPR001789">
    <property type="entry name" value="Sig_transdc_resp-reg_receiver"/>
</dbReference>
<dbReference type="PANTHER" id="PTHR48111:SF49">
    <property type="entry name" value="HEME RESPONSE REGULATOR HSSR"/>
    <property type="match status" value="1"/>
</dbReference>
<feature type="modified residue" description="4-aspartylphosphate" evidence="12">
    <location>
        <position position="52"/>
    </location>
</feature>
<evidence type="ECO:0000256" key="10">
    <source>
        <dbReference type="ARBA" id="ARBA00037471"/>
    </source>
</evidence>
<dbReference type="SMART" id="SM00448">
    <property type="entry name" value="REC"/>
    <property type="match status" value="1"/>
</dbReference>
<feature type="DNA-binding region" description="OmpR/PhoB-type" evidence="13">
    <location>
        <begin position="125"/>
        <end position="222"/>
    </location>
</feature>
<dbReference type="SUPFAM" id="SSF52172">
    <property type="entry name" value="CheY-like"/>
    <property type="match status" value="1"/>
</dbReference>
<comment type="subcellular location">
    <subcellularLocation>
        <location evidence="1">Cytoplasm</location>
    </subcellularLocation>
</comment>
<dbReference type="Gene3D" id="1.10.10.10">
    <property type="entry name" value="Winged helix-like DNA-binding domain superfamily/Winged helix DNA-binding domain"/>
    <property type="match status" value="1"/>
</dbReference>
<dbReference type="GO" id="GO:0005829">
    <property type="term" value="C:cytosol"/>
    <property type="evidence" value="ECO:0007669"/>
    <property type="project" value="TreeGrafter"/>
</dbReference>
<keyword evidence="6 13" id="KW-0238">DNA-binding</keyword>
<keyword evidence="8" id="KW-0804">Transcription</keyword>
<organism evidence="16 17">
    <name type="scientific">Vallitalea longa</name>
    <dbReference type="NCBI Taxonomy" id="2936439"/>
    <lineage>
        <taxon>Bacteria</taxon>
        <taxon>Bacillati</taxon>
        <taxon>Bacillota</taxon>
        <taxon>Clostridia</taxon>
        <taxon>Lachnospirales</taxon>
        <taxon>Vallitaleaceae</taxon>
        <taxon>Vallitalea</taxon>
    </lineage>
</organism>
<dbReference type="PROSITE" id="PS50110">
    <property type="entry name" value="RESPONSE_REGULATORY"/>
    <property type="match status" value="1"/>
</dbReference>
<dbReference type="SMART" id="SM00862">
    <property type="entry name" value="Trans_reg_C"/>
    <property type="match status" value="1"/>
</dbReference>
<name>A0A9W5Y951_9FIRM</name>
<evidence type="ECO:0000259" key="14">
    <source>
        <dbReference type="PROSITE" id="PS50110"/>
    </source>
</evidence>
<protein>
    <recommendedName>
        <fullName evidence="11">Heme response regulator HssR</fullName>
    </recommendedName>
    <alternativeName>
        <fullName evidence="2">Stage 0 sporulation protein A homolog</fullName>
    </alternativeName>
</protein>
<dbReference type="InterPro" id="IPR039420">
    <property type="entry name" value="WalR-like"/>
</dbReference>
<evidence type="ECO:0000256" key="1">
    <source>
        <dbReference type="ARBA" id="ARBA00004496"/>
    </source>
</evidence>
<reference evidence="16" key="1">
    <citation type="submission" date="2022-06" db="EMBL/GenBank/DDBJ databases">
        <title>Vallitalea longa sp. nov., an anaerobic bacterium isolated from marine sediment.</title>
        <authorList>
            <person name="Hirano S."/>
            <person name="Terahara T."/>
            <person name="Mori K."/>
            <person name="Hamada M."/>
            <person name="Matsumoto R."/>
            <person name="Kobayashi T."/>
        </authorList>
    </citation>
    <scope>NUCLEOTIDE SEQUENCE</scope>
    <source>
        <strain evidence="16">SH18-1</strain>
    </source>
</reference>
<feature type="domain" description="Response regulatory" evidence="14">
    <location>
        <begin position="3"/>
        <end position="117"/>
    </location>
</feature>
<gene>
    <name evidence="16" type="ORF">SH1V18_13090</name>
</gene>
<dbReference type="EMBL" id="BRLB01000002">
    <property type="protein sequence ID" value="GKX28829.1"/>
    <property type="molecule type" value="Genomic_DNA"/>
</dbReference>
<dbReference type="RefSeq" id="WP_281813645.1">
    <property type="nucleotide sequence ID" value="NZ_BRLB01000002.1"/>
</dbReference>
<evidence type="ECO:0000256" key="3">
    <source>
        <dbReference type="ARBA" id="ARBA00022490"/>
    </source>
</evidence>
<keyword evidence="4" id="KW-0805">Transcription regulation</keyword>
<dbReference type="Pfam" id="PF00486">
    <property type="entry name" value="Trans_reg_C"/>
    <property type="match status" value="1"/>
</dbReference>
<evidence type="ECO:0000256" key="5">
    <source>
        <dbReference type="ARBA" id="ARBA00023026"/>
    </source>
</evidence>
<sequence>MFNILVCEDDRNIRQLMCEYLKKENYNVYESSNGEEGLNILDTAHIDLLITDIMMPKLDGILFSKELREAGYELPILMVTAKETIDDKKTGFRAGADDYMVKPIDMDEMLIRVEALLRRAKIASDKRLIVGNTIFDYNSLTVTIGEEVLELPQKEFRLIYKMLSQPNRIFTRQQLMDEIWGYEVDSDHRTIDVHIKRLREKFSDNKDFNLVTIRGLGYKAVKL</sequence>
<evidence type="ECO:0000259" key="15">
    <source>
        <dbReference type="PROSITE" id="PS51755"/>
    </source>
</evidence>
<dbReference type="InterPro" id="IPR036388">
    <property type="entry name" value="WH-like_DNA-bd_sf"/>
</dbReference>
<dbReference type="PROSITE" id="PS51755">
    <property type="entry name" value="OMPR_PHOB"/>
    <property type="match status" value="1"/>
</dbReference>
<keyword evidence="12" id="KW-0597">Phosphoprotein</keyword>
<dbReference type="AlphaFoldDB" id="A0A9W5Y951"/>
<keyword evidence="7" id="KW-0010">Activator</keyword>
<evidence type="ECO:0000256" key="8">
    <source>
        <dbReference type="ARBA" id="ARBA00023163"/>
    </source>
</evidence>
<dbReference type="GO" id="GO:0000976">
    <property type="term" value="F:transcription cis-regulatory region binding"/>
    <property type="evidence" value="ECO:0007669"/>
    <property type="project" value="TreeGrafter"/>
</dbReference>
<keyword evidence="5" id="KW-0843">Virulence</keyword>
<dbReference type="PANTHER" id="PTHR48111">
    <property type="entry name" value="REGULATOR OF RPOS"/>
    <property type="match status" value="1"/>
</dbReference>
<keyword evidence="17" id="KW-1185">Reference proteome</keyword>
<evidence type="ECO:0000313" key="16">
    <source>
        <dbReference type="EMBL" id="GKX28829.1"/>
    </source>
</evidence>
<dbReference type="InterPro" id="IPR011006">
    <property type="entry name" value="CheY-like_superfamily"/>
</dbReference>
<feature type="domain" description="OmpR/PhoB-type" evidence="15">
    <location>
        <begin position="125"/>
        <end position="222"/>
    </location>
</feature>
<dbReference type="GO" id="GO:0032993">
    <property type="term" value="C:protein-DNA complex"/>
    <property type="evidence" value="ECO:0007669"/>
    <property type="project" value="TreeGrafter"/>
</dbReference>
<dbReference type="InterPro" id="IPR001867">
    <property type="entry name" value="OmpR/PhoB-type_DNA-bd"/>
</dbReference>
<evidence type="ECO:0000256" key="13">
    <source>
        <dbReference type="PROSITE-ProRule" id="PRU01091"/>
    </source>
</evidence>
<dbReference type="CDD" id="cd17574">
    <property type="entry name" value="REC_OmpR"/>
    <property type="match status" value="1"/>
</dbReference>
<comment type="function">
    <text evidence="10">Member of the two-component regulatory system HssS/HssR involved in intracellular heme homeostasis and tempering of staphylococcal virulence. Phosphorylated HssR binds to a direct repeat sequence within hrtAB promoter and activates the expression of hrtAB, an efflux pump, in response to extracellular heme, hemin, hemoglobin or blood.</text>
</comment>
<proteinExistence type="predicted"/>
<evidence type="ECO:0000256" key="6">
    <source>
        <dbReference type="ARBA" id="ARBA00023125"/>
    </source>
</evidence>
<evidence type="ECO:0000256" key="7">
    <source>
        <dbReference type="ARBA" id="ARBA00023159"/>
    </source>
</evidence>
<comment type="caution">
    <text evidence="16">The sequence shown here is derived from an EMBL/GenBank/DDBJ whole genome shotgun (WGS) entry which is preliminary data.</text>
</comment>
<dbReference type="Pfam" id="PF00072">
    <property type="entry name" value="Response_reg"/>
    <property type="match status" value="1"/>
</dbReference>
<evidence type="ECO:0000256" key="2">
    <source>
        <dbReference type="ARBA" id="ARBA00018672"/>
    </source>
</evidence>
<accession>A0A9W5Y951</accession>